<keyword evidence="1" id="KW-0472">Membrane</keyword>
<feature type="transmembrane region" description="Helical" evidence="1">
    <location>
        <begin position="20"/>
        <end position="37"/>
    </location>
</feature>
<sequence>MAGFFYFLGKTKKLKISRGALTSIYIILLIVFAENYFKTYFLDYRKSYSWAWQYGYKEAVAFSKENYAKYDKIVVTKKYGEPHEFFLFFWPWEPEEFREDPNLIRFEQSDWFWVDRFDKFYFVNDWEIPKEKGIFVLESKKEVVDCTGKIKCLLITSPGNYPAGWKNLETINFLDGRAAFEIYEN</sequence>
<protein>
    <submittedName>
        <fullName evidence="2">Uncharacterized protein</fullName>
    </submittedName>
</protein>
<reference evidence="2 3" key="1">
    <citation type="journal article" date="2015" name="Nature">
        <title>rRNA introns, odd ribosomes, and small enigmatic genomes across a large radiation of phyla.</title>
        <authorList>
            <person name="Brown C.T."/>
            <person name="Hug L.A."/>
            <person name="Thomas B.C."/>
            <person name="Sharon I."/>
            <person name="Castelle C.J."/>
            <person name="Singh A."/>
            <person name="Wilkins M.J."/>
            <person name="Williams K.H."/>
            <person name="Banfield J.F."/>
        </authorList>
    </citation>
    <scope>NUCLEOTIDE SEQUENCE [LARGE SCALE GENOMIC DNA]</scope>
</reference>
<evidence type="ECO:0000256" key="1">
    <source>
        <dbReference type="SAM" id="Phobius"/>
    </source>
</evidence>
<accession>A0A0G1J6H3</accession>
<gene>
    <name evidence="2" type="ORF">UW60_C0017G0002</name>
</gene>
<keyword evidence="1" id="KW-0812">Transmembrane</keyword>
<organism evidence="2 3">
    <name type="scientific">Candidatus Woesebacteria bacterium GW2011_GWA2_44_33</name>
    <dbReference type="NCBI Taxonomy" id="1618564"/>
    <lineage>
        <taxon>Bacteria</taxon>
        <taxon>Candidatus Woeseibacteriota</taxon>
    </lineage>
</organism>
<evidence type="ECO:0000313" key="2">
    <source>
        <dbReference type="EMBL" id="KKT66870.1"/>
    </source>
</evidence>
<keyword evidence="1" id="KW-1133">Transmembrane helix</keyword>
<name>A0A0G1J6H3_9BACT</name>
<proteinExistence type="predicted"/>
<evidence type="ECO:0000313" key="3">
    <source>
        <dbReference type="Proteomes" id="UP000034826"/>
    </source>
</evidence>
<dbReference type="Proteomes" id="UP000034826">
    <property type="component" value="Unassembled WGS sequence"/>
</dbReference>
<dbReference type="EMBL" id="LCIY01000017">
    <property type="protein sequence ID" value="KKT66870.1"/>
    <property type="molecule type" value="Genomic_DNA"/>
</dbReference>
<comment type="caution">
    <text evidence="2">The sequence shown here is derived from an EMBL/GenBank/DDBJ whole genome shotgun (WGS) entry which is preliminary data.</text>
</comment>
<dbReference type="AlphaFoldDB" id="A0A0G1J6H3"/>